<dbReference type="InterPro" id="IPR033452">
    <property type="entry name" value="GH30_C"/>
</dbReference>
<keyword evidence="7" id="KW-1185">Reference proteome</keyword>
<dbReference type="GO" id="GO:0016020">
    <property type="term" value="C:membrane"/>
    <property type="evidence" value="ECO:0007669"/>
    <property type="project" value="GOC"/>
</dbReference>
<dbReference type="PANTHER" id="PTHR11069">
    <property type="entry name" value="GLUCOSYLCERAMIDASE"/>
    <property type="match status" value="1"/>
</dbReference>
<dbReference type="Pfam" id="PF02055">
    <property type="entry name" value="Glyco_hydro_30"/>
    <property type="match status" value="1"/>
</dbReference>
<feature type="domain" description="Glycosyl hydrolase family 30 TIM-barrel" evidence="4">
    <location>
        <begin position="81"/>
        <end position="425"/>
    </location>
</feature>
<dbReference type="EMBL" id="PYSW02000048">
    <property type="protein sequence ID" value="KAG2374127.1"/>
    <property type="molecule type" value="Genomic_DNA"/>
</dbReference>
<keyword evidence="3" id="KW-0378">Hydrolase</keyword>
<protein>
    <recommendedName>
        <fullName evidence="8">Glucosylceramidase</fullName>
    </recommendedName>
</protein>
<gene>
    <name evidence="6" type="ORF">C9374_011206</name>
</gene>
<dbReference type="GO" id="GO:0004348">
    <property type="term" value="F:glucosylceramidase activity"/>
    <property type="evidence" value="ECO:0007669"/>
    <property type="project" value="InterPro"/>
</dbReference>
<evidence type="ECO:0000313" key="7">
    <source>
        <dbReference type="Proteomes" id="UP000816034"/>
    </source>
</evidence>
<evidence type="ECO:0000313" key="6">
    <source>
        <dbReference type="EMBL" id="KAG2374127.1"/>
    </source>
</evidence>
<dbReference type="PANTHER" id="PTHR11069:SF23">
    <property type="entry name" value="LYSOSOMAL ACID GLUCOSYLCERAMIDASE"/>
    <property type="match status" value="1"/>
</dbReference>
<dbReference type="InterPro" id="IPR017853">
    <property type="entry name" value="GH"/>
</dbReference>
<evidence type="ECO:0000256" key="2">
    <source>
        <dbReference type="ARBA" id="ARBA00022729"/>
    </source>
</evidence>
<dbReference type="InterPro" id="IPR013780">
    <property type="entry name" value="Glyco_hydro_b"/>
</dbReference>
<dbReference type="Gene3D" id="3.20.20.80">
    <property type="entry name" value="Glycosidases"/>
    <property type="match status" value="1"/>
</dbReference>
<dbReference type="GO" id="GO:0006680">
    <property type="term" value="P:glucosylceramide catabolic process"/>
    <property type="evidence" value="ECO:0007669"/>
    <property type="project" value="TreeGrafter"/>
</dbReference>
<dbReference type="AlphaFoldDB" id="A0AA88GEH2"/>
<dbReference type="InterPro" id="IPR001139">
    <property type="entry name" value="Glyco_hydro_30"/>
</dbReference>
<evidence type="ECO:0000259" key="5">
    <source>
        <dbReference type="Pfam" id="PF17189"/>
    </source>
</evidence>
<name>A0AA88GEH2_NAELO</name>
<dbReference type="InterPro" id="IPR033453">
    <property type="entry name" value="Glyco_hydro_30_TIM-barrel"/>
</dbReference>
<comment type="caution">
    <text evidence="6">The sequence shown here is derived from an EMBL/GenBank/DDBJ whole genome shotgun (WGS) entry which is preliminary data.</text>
</comment>
<organism evidence="6 7">
    <name type="scientific">Naegleria lovaniensis</name>
    <name type="common">Amoeba</name>
    <dbReference type="NCBI Taxonomy" id="51637"/>
    <lineage>
        <taxon>Eukaryota</taxon>
        <taxon>Discoba</taxon>
        <taxon>Heterolobosea</taxon>
        <taxon>Tetramitia</taxon>
        <taxon>Eutetramitia</taxon>
        <taxon>Vahlkampfiidae</taxon>
        <taxon>Naegleria</taxon>
    </lineage>
</organism>
<evidence type="ECO:0008006" key="8">
    <source>
        <dbReference type="Google" id="ProtNLM"/>
    </source>
</evidence>
<feature type="domain" description="Glycosyl hydrolase family 30 beta sandwich" evidence="5">
    <location>
        <begin position="428"/>
        <end position="501"/>
    </location>
</feature>
<evidence type="ECO:0000256" key="1">
    <source>
        <dbReference type="ARBA" id="ARBA00005382"/>
    </source>
</evidence>
<dbReference type="Proteomes" id="UP000816034">
    <property type="component" value="Unassembled WGS sequence"/>
</dbReference>
<dbReference type="SUPFAM" id="SSF51445">
    <property type="entry name" value="(Trans)glycosidases"/>
    <property type="match status" value="1"/>
</dbReference>
<dbReference type="Pfam" id="PF17189">
    <property type="entry name" value="Glyco_hydro_30C"/>
    <property type="match status" value="1"/>
</dbReference>
<evidence type="ECO:0000256" key="3">
    <source>
        <dbReference type="ARBA" id="ARBA00022801"/>
    </source>
</evidence>
<dbReference type="GeneID" id="68103660"/>
<reference evidence="6 7" key="1">
    <citation type="journal article" date="2018" name="BMC Genomics">
        <title>The genome of Naegleria lovaniensis, the basis for a comparative approach to unravel pathogenicity factors of the human pathogenic amoeba N. fowleri.</title>
        <authorList>
            <person name="Liechti N."/>
            <person name="Schurch N."/>
            <person name="Bruggmann R."/>
            <person name="Wittwer M."/>
        </authorList>
    </citation>
    <scope>NUCLEOTIDE SEQUENCE [LARGE SCALE GENOMIC DNA]</scope>
    <source>
        <strain evidence="6 7">ATCC 30569</strain>
    </source>
</reference>
<dbReference type="RefSeq" id="XP_044543301.1">
    <property type="nucleotide sequence ID" value="XM_044686836.1"/>
</dbReference>
<evidence type="ECO:0000259" key="4">
    <source>
        <dbReference type="Pfam" id="PF02055"/>
    </source>
</evidence>
<keyword evidence="2" id="KW-0732">Signal</keyword>
<dbReference type="PRINTS" id="PR00843">
    <property type="entry name" value="GLHYDRLASE30"/>
</dbReference>
<comment type="similarity">
    <text evidence="1">Belongs to the glycosyl hydrolase 30 family.</text>
</comment>
<accession>A0AA88GEH2</accession>
<dbReference type="Gene3D" id="2.60.40.1180">
    <property type="entry name" value="Golgi alpha-mannosidase II"/>
    <property type="match status" value="1"/>
</dbReference>
<proteinExistence type="inferred from homology"/>
<sequence length="505" mass="58618">MVVGSMNVAHSLQIKTIPSSSNRIMMMASPQTPIQVIQTSLYTNERLSPGSPLQWINTRKQPMQHQIPLIKLHSQTQYQQIIGFGCALTEAAGFTFATMNDRIKQQILDLYWTEKGLNYTLARIHMNSCDFSLDNYSCDDVEGDYELVNFNIRRDKIFTLPLIKRVLNQVKSNYPNKGEGFKIFLSPWSPPYWMKYNKKMDGSAQPNGLINSTQIMSAWALHFSKFVSHYKSEGVDRMWGLTVQNEPEFAAPWDACCYTPDYQAYFIANYLGPRLKADHPELKIMIYDHNRDHVEKWAQTIYSNPKAAQYVDGMAFHWYVDEEYENLSRAYRVNSQKFLLATEACWDHGVSLGNWTRGEKYGYDIINDLNNYASGWTDWNCILDYRGGPNHLNNFCDAPIIADNRTQEIHIQPTYYYFGHFSKFISQGSRRIHFEQLTSDGKQPLENSLLLTSFKTPDHKVVTVVQNKDEQYLHFYMVDSDVFGEEYYVLVSVPPRGIKTLIYEY</sequence>